<feature type="signal peptide" evidence="2">
    <location>
        <begin position="1"/>
        <end position="39"/>
    </location>
</feature>
<dbReference type="GO" id="GO:0004185">
    <property type="term" value="F:serine-type carboxypeptidase activity"/>
    <property type="evidence" value="ECO:0007669"/>
    <property type="project" value="InterPro"/>
</dbReference>
<evidence type="ECO:0000256" key="2">
    <source>
        <dbReference type="SAM" id="SignalP"/>
    </source>
</evidence>
<gene>
    <name evidence="3" type="ORF">TIFTF001_042719</name>
</gene>
<comment type="similarity">
    <text evidence="1">Belongs to the peptidase S10 family.</text>
</comment>
<dbReference type="Pfam" id="PF00450">
    <property type="entry name" value="Peptidase_S10"/>
    <property type="match status" value="1"/>
</dbReference>
<evidence type="ECO:0008006" key="5">
    <source>
        <dbReference type="Google" id="ProtNLM"/>
    </source>
</evidence>
<dbReference type="PRINTS" id="PR00724">
    <property type="entry name" value="CRBOXYPTASEC"/>
</dbReference>
<protein>
    <recommendedName>
        <fullName evidence="5">Serine carboxypeptidase-like 18</fullName>
    </recommendedName>
</protein>
<organism evidence="3 4">
    <name type="scientific">Ficus carica</name>
    <name type="common">Common fig</name>
    <dbReference type="NCBI Taxonomy" id="3494"/>
    <lineage>
        <taxon>Eukaryota</taxon>
        <taxon>Viridiplantae</taxon>
        <taxon>Streptophyta</taxon>
        <taxon>Embryophyta</taxon>
        <taxon>Tracheophyta</taxon>
        <taxon>Spermatophyta</taxon>
        <taxon>Magnoliopsida</taxon>
        <taxon>eudicotyledons</taxon>
        <taxon>Gunneridae</taxon>
        <taxon>Pentapetalae</taxon>
        <taxon>rosids</taxon>
        <taxon>fabids</taxon>
        <taxon>Rosales</taxon>
        <taxon>Moraceae</taxon>
        <taxon>Ficeae</taxon>
        <taxon>Ficus</taxon>
    </lineage>
</organism>
<dbReference type="PANTHER" id="PTHR11802">
    <property type="entry name" value="SERINE PROTEASE FAMILY S10 SERINE CARBOXYPEPTIDASE"/>
    <property type="match status" value="1"/>
</dbReference>
<feature type="chain" id="PRO_5041683635" description="Serine carboxypeptidase-like 18" evidence="2">
    <location>
        <begin position="40"/>
        <end position="397"/>
    </location>
</feature>
<dbReference type="Proteomes" id="UP001187192">
    <property type="component" value="Unassembled WGS sequence"/>
</dbReference>
<sequence length="397" mass="44661">MGRQIMMCLMSYGVQTLCYQVVLLELLLIACSLQVPVSASNAVEFLPGFSERLPFSLETGAMLLSPLSFKVEPYNGSLPTFVLNHYSWTKISSIVFVDSPVGTGFSYAKTSSATMTGDLKQVQDLVQFFKKWLIDHPEFISNPVYIAGDSYSGITLPVLVQQISNGIEEGVLPPINLQGYILGNPLTCPSDDNYIIPFAHGMALISDELYNSLERSCNGEYYKNIDPSNTKCLKEFQAFEKCISGVRTVNILDPDCALASPKPKQDKISDRRSLNQNSEVLLLRSESPLPWFGCQEYPHLLSRYWVNDPHVRRALHIREGSIGKWERCNFSLPYEYSIRSTVEYHANLSAKGYRSLVYSGDHDMEVPFLATQAWIRSLNYSIVDDWRSWVVQGQVAG</sequence>
<proteinExistence type="inferred from homology"/>
<dbReference type="InterPro" id="IPR029058">
    <property type="entry name" value="AB_hydrolase_fold"/>
</dbReference>
<reference evidence="3" key="1">
    <citation type="submission" date="2023-07" db="EMBL/GenBank/DDBJ databases">
        <title>draft genome sequence of fig (Ficus carica).</title>
        <authorList>
            <person name="Takahashi T."/>
            <person name="Nishimura K."/>
        </authorList>
    </citation>
    <scope>NUCLEOTIDE SEQUENCE</scope>
</reference>
<comment type="caution">
    <text evidence="3">The sequence shown here is derived from an EMBL/GenBank/DDBJ whole genome shotgun (WGS) entry which is preliminary data.</text>
</comment>
<dbReference type="GO" id="GO:0016747">
    <property type="term" value="F:acyltransferase activity, transferring groups other than amino-acyl groups"/>
    <property type="evidence" value="ECO:0007669"/>
    <property type="project" value="TreeGrafter"/>
</dbReference>
<dbReference type="InterPro" id="IPR001563">
    <property type="entry name" value="Peptidase_S10"/>
</dbReference>
<keyword evidence="2" id="KW-0732">Signal</keyword>
<evidence type="ECO:0000256" key="1">
    <source>
        <dbReference type="ARBA" id="ARBA00009431"/>
    </source>
</evidence>
<dbReference type="Gene3D" id="3.40.50.1820">
    <property type="entry name" value="alpha/beta hydrolase"/>
    <property type="match status" value="1"/>
</dbReference>
<dbReference type="GO" id="GO:0019748">
    <property type="term" value="P:secondary metabolic process"/>
    <property type="evidence" value="ECO:0007669"/>
    <property type="project" value="TreeGrafter"/>
</dbReference>
<evidence type="ECO:0000313" key="3">
    <source>
        <dbReference type="EMBL" id="GMN37947.1"/>
    </source>
</evidence>
<dbReference type="EMBL" id="BTGU01002447">
    <property type="protein sequence ID" value="GMN37947.1"/>
    <property type="molecule type" value="Genomic_DNA"/>
</dbReference>
<dbReference type="AlphaFoldDB" id="A0AA88D1S7"/>
<keyword evidence="4" id="KW-1185">Reference proteome</keyword>
<dbReference type="SUPFAM" id="SSF53474">
    <property type="entry name" value="alpha/beta-Hydrolases"/>
    <property type="match status" value="1"/>
</dbReference>
<name>A0AA88D1S7_FICCA</name>
<accession>A0AA88D1S7</accession>
<evidence type="ECO:0000313" key="4">
    <source>
        <dbReference type="Proteomes" id="UP001187192"/>
    </source>
</evidence>
<dbReference type="GO" id="GO:0006508">
    <property type="term" value="P:proteolysis"/>
    <property type="evidence" value="ECO:0007669"/>
    <property type="project" value="InterPro"/>
</dbReference>
<dbReference type="PANTHER" id="PTHR11802:SF29">
    <property type="entry name" value="SERINE CARBOXYPEPTIDASE-LIKE 19"/>
    <property type="match status" value="1"/>
</dbReference>